<evidence type="ECO:0000259" key="2">
    <source>
        <dbReference type="Pfam" id="PF01156"/>
    </source>
</evidence>
<accession>A0A7L7L2F3</accession>
<dbReference type="KEGG" id="add:HUW48_02545"/>
<keyword evidence="4" id="KW-1185">Reference proteome</keyword>
<dbReference type="SUPFAM" id="SSF53590">
    <property type="entry name" value="Nucleoside hydrolase"/>
    <property type="match status" value="1"/>
</dbReference>
<evidence type="ECO:0000313" key="4">
    <source>
        <dbReference type="Proteomes" id="UP000514509"/>
    </source>
</evidence>
<dbReference type="AlphaFoldDB" id="A0A7L7L2F3"/>
<feature type="domain" description="Inosine/uridine-preferring nucleoside hydrolase" evidence="2">
    <location>
        <begin position="32"/>
        <end position="301"/>
    </location>
</feature>
<reference evidence="3 4" key="1">
    <citation type="submission" date="2020-06" db="EMBL/GenBank/DDBJ databases">
        <authorList>
            <person name="Hwang Y.J."/>
        </authorList>
    </citation>
    <scope>NUCLEOTIDE SEQUENCE [LARGE SCALE GENOMIC DNA]</scope>
    <source>
        <strain evidence="3 4">KUDC8001</strain>
    </source>
</reference>
<keyword evidence="3" id="KW-0378">Hydrolase</keyword>
<dbReference type="Gene3D" id="3.90.245.10">
    <property type="entry name" value="Ribonucleoside hydrolase-like"/>
    <property type="match status" value="1"/>
</dbReference>
<sequence length="333" mass="37025">MVKRISLSCLFILLIGSLSFAQKTSMKKPVSLIFDTDIGPDYDDVGAITLLHALADSGQVNILATIASDKYAKVSQVLSVFNTYFNRPNIPIAVPKGKAVDDPDSQHWSDTIVARYPHRVKSNAEVPDAVTLYRQILAKQPDKSVTIVTVGFFTNLANLLESKPDQYSKLSGKELINQKVKQLVSMAGKFPEGREYNVYRDTEASIKALNNWPTPIIFSGFEIGEKVKTGIPLIQNKSITKSPTKDVFRISIPKAREDKNGRMSWDQTAVLVAIKGAAPYYELKPGRIVVKADGSNTWDSTKKGQFYLVEKRPATEVTAYINKLMMHQPKKKS</sequence>
<dbReference type="EMBL" id="CP055153">
    <property type="protein sequence ID" value="QMU26977.1"/>
    <property type="molecule type" value="Genomic_DNA"/>
</dbReference>
<keyword evidence="1" id="KW-0732">Signal</keyword>
<organism evidence="3 4">
    <name type="scientific">Adhaeribacter radiodurans</name>
    <dbReference type="NCBI Taxonomy" id="2745197"/>
    <lineage>
        <taxon>Bacteria</taxon>
        <taxon>Pseudomonadati</taxon>
        <taxon>Bacteroidota</taxon>
        <taxon>Cytophagia</taxon>
        <taxon>Cytophagales</taxon>
        <taxon>Hymenobacteraceae</taxon>
        <taxon>Adhaeribacter</taxon>
    </lineage>
</organism>
<dbReference type="Pfam" id="PF01156">
    <property type="entry name" value="IU_nuc_hydro"/>
    <property type="match status" value="1"/>
</dbReference>
<proteinExistence type="predicted"/>
<evidence type="ECO:0000256" key="1">
    <source>
        <dbReference type="SAM" id="SignalP"/>
    </source>
</evidence>
<gene>
    <name evidence="3" type="ORF">HUW48_02545</name>
</gene>
<protein>
    <submittedName>
        <fullName evidence="3">Nucleoside hydrolase</fullName>
    </submittedName>
</protein>
<dbReference type="InterPro" id="IPR036452">
    <property type="entry name" value="Ribo_hydro-like"/>
</dbReference>
<reference evidence="3 4" key="2">
    <citation type="submission" date="2020-08" db="EMBL/GenBank/DDBJ databases">
        <title>Adhaeribacter dokdonensis sp. nov., isolated from the rhizosphere of Elymus tsukushiensis, a plant native to the Dokdo Islands, Republic of Korea.</title>
        <authorList>
            <person name="Ghim S.Y."/>
        </authorList>
    </citation>
    <scope>NUCLEOTIDE SEQUENCE [LARGE SCALE GENOMIC DNA]</scope>
    <source>
        <strain evidence="3 4">KUDC8001</strain>
    </source>
</reference>
<dbReference type="PANTHER" id="PTHR43264">
    <property type="match status" value="1"/>
</dbReference>
<feature type="chain" id="PRO_5029817154" evidence="1">
    <location>
        <begin position="22"/>
        <end position="333"/>
    </location>
</feature>
<evidence type="ECO:0000313" key="3">
    <source>
        <dbReference type="EMBL" id="QMU26977.1"/>
    </source>
</evidence>
<name>A0A7L7L2F3_9BACT</name>
<feature type="signal peptide" evidence="1">
    <location>
        <begin position="1"/>
        <end position="21"/>
    </location>
</feature>
<dbReference type="InterPro" id="IPR001910">
    <property type="entry name" value="Inosine/uridine_hydrolase_dom"/>
</dbReference>
<dbReference type="Proteomes" id="UP000514509">
    <property type="component" value="Chromosome"/>
</dbReference>
<dbReference type="PANTHER" id="PTHR43264:SF1">
    <property type="entry name" value="INOSINE_URIDINE-PREFERRING NUCLEOSIDE HYDROLASE DOMAIN-CONTAINING PROTEIN"/>
    <property type="match status" value="1"/>
</dbReference>
<dbReference type="GO" id="GO:0016799">
    <property type="term" value="F:hydrolase activity, hydrolyzing N-glycosyl compounds"/>
    <property type="evidence" value="ECO:0007669"/>
    <property type="project" value="InterPro"/>
</dbReference>